<name>A0A8D9C9J5_9VIRU</name>
<keyword evidence="1" id="KW-0489">Methyltransferase</keyword>
<accession>A0A8D9C9J5</accession>
<sequence>MTDFAGRKAVSKKKDWNTPPKYVEPVKRMLGDIELDPCSNGYSLIGARVEYILPTDGLSESWDYKTIFVNPPYGRNVEKKTSIYTWIEKGVEAHKNGSEILYLIPVATNTRHFKDLIFKHGQGICFLADTRLKFWNEGKEDKKGAPMSCCMVYFGNDYEKFFIEFENYGQCFQILK</sequence>
<evidence type="ECO:0000313" key="1">
    <source>
        <dbReference type="EMBL" id="CAG7581384.1"/>
    </source>
</evidence>
<gene>
    <name evidence="1" type="ORF">SLAVMIC_00815</name>
</gene>
<protein>
    <submittedName>
        <fullName evidence="1">Putative methyltransferase</fullName>
    </submittedName>
</protein>
<organism evidence="1">
    <name type="scientific">uncultured marine phage</name>
    <dbReference type="NCBI Taxonomy" id="707152"/>
    <lineage>
        <taxon>Viruses</taxon>
        <taxon>environmental samples</taxon>
    </lineage>
</organism>
<dbReference type="InterPro" id="IPR008593">
    <property type="entry name" value="Dam_MeTrfase"/>
</dbReference>
<dbReference type="Pfam" id="PF05869">
    <property type="entry name" value="Dam"/>
    <property type="match status" value="1"/>
</dbReference>
<proteinExistence type="predicted"/>
<reference evidence="1" key="1">
    <citation type="submission" date="2021-06" db="EMBL/GenBank/DDBJ databases">
        <authorList>
            <person name="Gannon L."/>
            <person name="Redgwell R T."/>
            <person name="Michniewski S."/>
            <person name="Harrison D C."/>
            <person name="Millard A."/>
        </authorList>
    </citation>
    <scope>NUCLEOTIDE SEQUENCE</scope>
</reference>
<keyword evidence="1" id="KW-0808">Transferase</keyword>
<dbReference type="GO" id="GO:0032259">
    <property type="term" value="P:methylation"/>
    <property type="evidence" value="ECO:0007669"/>
    <property type="project" value="UniProtKB-KW"/>
</dbReference>
<dbReference type="GO" id="GO:0009007">
    <property type="term" value="F:site-specific DNA-methyltransferase (adenine-specific) activity"/>
    <property type="evidence" value="ECO:0007669"/>
    <property type="project" value="InterPro"/>
</dbReference>
<dbReference type="GO" id="GO:0009307">
    <property type="term" value="P:DNA restriction-modification system"/>
    <property type="evidence" value="ECO:0007669"/>
    <property type="project" value="InterPro"/>
</dbReference>
<dbReference type="EMBL" id="OU342829">
    <property type="protein sequence ID" value="CAG7581384.1"/>
    <property type="molecule type" value="Genomic_DNA"/>
</dbReference>
<dbReference type="GO" id="GO:0003677">
    <property type="term" value="F:DNA binding"/>
    <property type="evidence" value="ECO:0007669"/>
    <property type="project" value="InterPro"/>
</dbReference>